<reference evidence="1 2" key="2">
    <citation type="journal article" date="2022" name="Mol. Ecol. Resour.">
        <title>The genomes of chicory, endive, great burdock and yacon provide insights into Asteraceae paleo-polyploidization history and plant inulin production.</title>
        <authorList>
            <person name="Fan W."/>
            <person name="Wang S."/>
            <person name="Wang H."/>
            <person name="Wang A."/>
            <person name="Jiang F."/>
            <person name="Liu H."/>
            <person name="Zhao H."/>
            <person name="Xu D."/>
            <person name="Zhang Y."/>
        </authorList>
    </citation>
    <scope>NUCLEOTIDE SEQUENCE [LARGE SCALE GENOMIC DNA]</scope>
    <source>
        <strain evidence="2">cv. Yunnan</strain>
        <tissue evidence="1">Leaves</tissue>
    </source>
</reference>
<reference evidence="2" key="1">
    <citation type="journal article" date="2022" name="Mol. Ecol. Resour.">
        <title>The genomes of chicory, endive, great burdock and yacon provide insights into Asteraceae palaeo-polyploidization history and plant inulin production.</title>
        <authorList>
            <person name="Fan W."/>
            <person name="Wang S."/>
            <person name="Wang H."/>
            <person name="Wang A."/>
            <person name="Jiang F."/>
            <person name="Liu H."/>
            <person name="Zhao H."/>
            <person name="Xu D."/>
            <person name="Zhang Y."/>
        </authorList>
    </citation>
    <scope>NUCLEOTIDE SEQUENCE [LARGE SCALE GENOMIC DNA]</scope>
    <source>
        <strain evidence="2">cv. Yunnan</strain>
    </source>
</reference>
<protein>
    <submittedName>
        <fullName evidence="1">Uncharacterized protein</fullName>
    </submittedName>
</protein>
<name>A0ACB9G1X1_9ASTR</name>
<accession>A0ACB9G1X1</accession>
<dbReference type="Proteomes" id="UP001056120">
    <property type="component" value="Linkage Group LG15"/>
</dbReference>
<proteinExistence type="predicted"/>
<gene>
    <name evidence="1" type="ORF">L1987_46819</name>
</gene>
<sequence length="269" mass="30662">MLVNRRVASLERCDNRVSSASGVINGVNVDGDSGEVLQLGLCFSNHHSYKDYLEKCKPIRTSASSFVISSGTPLWFIHAFRFPTKDTYPFFYLLTIANLPFTSVFVETRKLFDQKRALHREWGTPLLTDIINSFRSGLHPKTGQPHAEVVRSDREKREMECLTSITAKEQADFDEMRDAKRCRKRRRQKIEMLNVVESASNKRDAERSEASGRSPDGFKQKEKTARQVANLPLTSVFVETRQLFDQKGALHQKVRVQQISCVVSDFQGS</sequence>
<keyword evidence="2" id="KW-1185">Reference proteome</keyword>
<comment type="caution">
    <text evidence="1">The sequence shown here is derived from an EMBL/GenBank/DDBJ whole genome shotgun (WGS) entry which is preliminary data.</text>
</comment>
<dbReference type="EMBL" id="CM042032">
    <property type="protein sequence ID" value="KAI3777026.1"/>
    <property type="molecule type" value="Genomic_DNA"/>
</dbReference>
<evidence type="ECO:0000313" key="1">
    <source>
        <dbReference type="EMBL" id="KAI3777026.1"/>
    </source>
</evidence>
<evidence type="ECO:0000313" key="2">
    <source>
        <dbReference type="Proteomes" id="UP001056120"/>
    </source>
</evidence>
<organism evidence="1 2">
    <name type="scientific">Smallanthus sonchifolius</name>
    <dbReference type="NCBI Taxonomy" id="185202"/>
    <lineage>
        <taxon>Eukaryota</taxon>
        <taxon>Viridiplantae</taxon>
        <taxon>Streptophyta</taxon>
        <taxon>Embryophyta</taxon>
        <taxon>Tracheophyta</taxon>
        <taxon>Spermatophyta</taxon>
        <taxon>Magnoliopsida</taxon>
        <taxon>eudicotyledons</taxon>
        <taxon>Gunneridae</taxon>
        <taxon>Pentapetalae</taxon>
        <taxon>asterids</taxon>
        <taxon>campanulids</taxon>
        <taxon>Asterales</taxon>
        <taxon>Asteraceae</taxon>
        <taxon>Asteroideae</taxon>
        <taxon>Heliantheae alliance</taxon>
        <taxon>Millerieae</taxon>
        <taxon>Smallanthus</taxon>
    </lineage>
</organism>